<dbReference type="GO" id="GO:0003677">
    <property type="term" value="F:DNA binding"/>
    <property type="evidence" value="ECO:0007669"/>
    <property type="project" value="UniProtKB-KW"/>
</dbReference>
<dbReference type="InterPro" id="IPR024752">
    <property type="entry name" value="Myb/SANT-like_dom"/>
</dbReference>
<accession>G7IVY2</accession>
<name>G7IVY2_MEDTR</name>
<evidence type="ECO:0000313" key="4">
    <source>
        <dbReference type="Proteomes" id="UP000002051"/>
    </source>
</evidence>
<dbReference type="PANTHER" id="PTHR31704">
    <property type="entry name" value="MYB/SANT-LIKE DNA-BINDING DOMAIN PROTEIN-RELATED"/>
    <property type="match status" value="1"/>
</dbReference>
<reference evidence="2 4" key="2">
    <citation type="journal article" date="2014" name="BMC Genomics">
        <title>An improved genome release (version Mt4.0) for the model legume Medicago truncatula.</title>
        <authorList>
            <person name="Tang H."/>
            <person name="Krishnakumar V."/>
            <person name="Bidwell S."/>
            <person name="Rosen B."/>
            <person name="Chan A."/>
            <person name="Zhou S."/>
            <person name="Gentzbittel L."/>
            <person name="Childs K.L."/>
            <person name="Yandell M."/>
            <person name="Gundlach H."/>
            <person name="Mayer K.F."/>
            <person name="Schwartz D.C."/>
            <person name="Town C.D."/>
        </authorList>
    </citation>
    <scope>GENOME REANNOTATION</scope>
    <source>
        <strain evidence="3 4">cv. Jemalong A17</strain>
    </source>
</reference>
<keyword evidence="2" id="KW-0238">DNA-binding</keyword>
<dbReference type="EnsemblPlants" id="AES68816">
    <property type="protein sequence ID" value="AES68816"/>
    <property type="gene ID" value="MTR_3g015600"/>
</dbReference>
<proteinExistence type="predicted"/>
<evidence type="ECO:0000313" key="3">
    <source>
        <dbReference type="EnsemblPlants" id="AES68816"/>
    </source>
</evidence>
<dbReference type="PANTHER" id="PTHR31704:SF37">
    <property type="entry name" value="HEAT SHOCK PROTEIN"/>
    <property type="match status" value="1"/>
</dbReference>
<dbReference type="Proteomes" id="UP000002051">
    <property type="component" value="Chromosome 3"/>
</dbReference>
<organism evidence="2 4">
    <name type="scientific">Medicago truncatula</name>
    <name type="common">Barrel medic</name>
    <name type="synonym">Medicago tribuloides</name>
    <dbReference type="NCBI Taxonomy" id="3880"/>
    <lineage>
        <taxon>Eukaryota</taxon>
        <taxon>Viridiplantae</taxon>
        <taxon>Streptophyta</taxon>
        <taxon>Embryophyta</taxon>
        <taxon>Tracheophyta</taxon>
        <taxon>Spermatophyta</taxon>
        <taxon>Magnoliopsida</taxon>
        <taxon>eudicotyledons</taxon>
        <taxon>Gunneridae</taxon>
        <taxon>Pentapetalae</taxon>
        <taxon>rosids</taxon>
        <taxon>fabids</taxon>
        <taxon>Fabales</taxon>
        <taxon>Fabaceae</taxon>
        <taxon>Papilionoideae</taxon>
        <taxon>50 kb inversion clade</taxon>
        <taxon>NPAAA clade</taxon>
        <taxon>Hologalegina</taxon>
        <taxon>IRL clade</taxon>
        <taxon>Trifolieae</taxon>
        <taxon>Medicago</taxon>
    </lineage>
</organism>
<protein>
    <submittedName>
        <fullName evidence="2">Myb/SANT-like DNA-binding domain protein</fullName>
    </submittedName>
</protein>
<dbReference type="HOGENOM" id="CLU_2458160_0_0_1"/>
<evidence type="ECO:0000313" key="2">
    <source>
        <dbReference type="EMBL" id="AES68816.1"/>
    </source>
</evidence>
<sequence length="89" mass="10815">MTTKENISSKYENLGKATWNNPFYTKVLLDICMDEIRKCGKPRIVFKNKKWEEIRDEFNKNASKNYTKKQLKNRMDNLRTDWTTWKQYG</sequence>
<reference evidence="2 4" key="1">
    <citation type="journal article" date="2011" name="Nature">
        <title>The Medicago genome provides insight into the evolution of rhizobial symbioses.</title>
        <authorList>
            <person name="Young N.D."/>
            <person name="Debelle F."/>
            <person name="Oldroyd G.E."/>
            <person name="Geurts R."/>
            <person name="Cannon S.B."/>
            <person name="Udvardi M.K."/>
            <person name="Benedito V.A."/>
            <person name="Mayer K.F."/>
            <person name="Gouzy J."/>
            <person name="Schoof H."/>
            <person name="Van de Peer Y."/>
            <person name="Proost S."/>
            <person name="Cook D.R."/>
            <person name="Meyers B.C."/>
            <person name="Spannagl M."/>
            <person name="Cheung F."/>
            <person name="De Mita S."/>
            <person name="Krishnakumar V."/>
            <person name="Gundlach H."/>
            <person name="Zhou S."/>
            <person name="Mudge J."/>
            <person name="Bharti A.K."/>
            <person name="Murray J.D."/>
            <person name="Naoumkina M.A."/>
            <person name="Rosen B."/>
            <person name="Silverstein K.A."/>
            <person name="Tang H."/>
            <person name="Rombauts S."/>
            <person name="Zhao P.X."/>
            <person name="Zhou P."/>
            <person name="Barbe V."/>
            <person name="Bardou P."/>
            <person name="Bechner M."/>
            <person name="Bellec A."/>
            <person name="Berger A."/>
            <person name="Berges H."/>
            <person name="Bidwell S."/>
            <person name="Bisseling T."/>
            <person name="Choisne N."/>
            <person name="Couloux A."/>
            <person name="Denny R."/>
            <person name="Deshpande S."/>
            <person name="Dai X."/>
            <person name="Doyle J.J."/>
            <person name="Dudez A.M."/>
            <person name="Farmer A.D."/>
            <person name="Fouteau S."/>
            <person name="Franken C."/>
            <person name="Gibelin C."/>
            <person name="Gish J."/>
            <person name="Goldstein S."/>
            <person name="Gonzalez A.J."/>
            <person name="Green P.J."/>
            <person name="Hallab A."/>
            <person name="Hartog M."/>
            <person name="Hua A."/>
            <person name="Humphray S.J."/>
            <person name="Jeong D.H."/>
            <person name="Jing Y."/>
            <person name="Jocker A."/>
            <person name="Kenton S.M."/>
            <person name="Kim D.J."/>
            <person name="Klee K."/>
            <person name="Lai H."/>
            <person name="Lang C."/>
            <person name="Lin S."/>
            <person name="Macmil S.L."/>
            <person name="Magdelenat G."/>
            <person name="Matthews L."/>
            <person name="McCorrison J."/>
            <person name="Monaghan E.L."/>
            <person name="Mun J.H."/>
            <person name="Najar F.Z."/>
            <person name="Nicholson C."/>
            <person name="Noirot C."/>
            <person name="O'Bleness M."/>
            <person name="Paule C.R."/>
            <person name="Poulain J."/>
            <person name="Prion F."/>
            <person name="Qin B."/>
            <person name="Qu C."/>
            <person name="Retzel E.F."/>
            <person name="Riddle C."/>
            <person name="Sallet E."/>
            <person name="Samain S."/>
            <person name="Samson N."/>
            <person name="Sanders I."/>
            <person name="Saurat O."/>
            <person name="Scarpelli C."/>
            <person name="Schiex T."/>
            <person name="Segurens B."/>
            <person name="Severin A.J."/>
            <person name="Sherrier D.J."/>
            <person name="Shi R."/>
            <person name="Sims S."/>
            <person name="Singer S.R."/>
            <person name="Sinharoy S."/>
            <person name="Sterck L."/>
            <person name="Viollet A."/>
            <person name="Wang B.B."/>
            <person name="Wang K."/>
            <person name="Wang M."/>
            <person name="Wang X."/>
            <person name="Warfsmann J."/>
            <person name="Weissenbach J."/>
            <person name="White D.D."/>
            <person name="White J.D."/>
            <person name="Wiley G.B."/>
            <person name="Wincker P."/>
            <person name="Xing Y."/>
            <person name="Yang L."/>
            <person name="Yao Z."/>
            <person name="Ying F."/>
            <person name="Zhai J."/>
            <person name="Zhou L."/>
            <person name="Zuber A."/>
            <person name="Denarie J."/>
            <person name="Dixon R.A."/>
            <person name="May G.D."/>
            <person name="Schwartz D.C."/>
            <person name="Rogers J."/>
            <person name="Quetier F."/>
            <person name="Town C.D."/>
            <person name="Roe B.A."/>
        </authorList>
    </citation>
    <scope>NUCLEOTIDE SEQUENCE [LARGE SCALE GENOMIC DNA]</scope>
    <source>
        <strain evidence="2">A17</strain>
        <strain evidence="3 4">cv. Jemalong A17</strain>
    </source>
</reference>
<dbReference type="PaxDb" id="3880-AES68816"/>
<evidence type="ECO:0000259" key="1">
    <source>
        <dbReference type="Pfam" id="PF12776"/>
    </source>
</evidence>
<reference evidence="3" key="3">
    <citation type="submission" date="2015-04" db="UniProtKB">
        <authorList>
            <consortium name="EnsemblPlants"/>
        </authorList>
    </citation>
    <scope>IDENTIFICATION</scope>
    <source>
        <strain evidence="3">cv. Jemalong A17</strain>
    </source>
</reference>
<gene>
    <name evidence="2" type="ordered locus">MTR_3g015600</name>
</gene>
<dbReference type="AlphaFoldDB" id="G7IVY2"/>
<dbReference type="Pfam" id="PF12776">
    <property type="entry name" value="Myb_DNA-bind_3"/>
    <property type="match status" value="1"/>
</dbReference>
<dbReference type="EMBL" id="CM001219">
    <property type="protein sequence ID" value="AES68816.1"/>
    <property type="molecule type" value="Genomic_DNA"/>
</dbReference>
<feature type="domain" description="Myb/SANT-like" evidence="1">
    <location>
        <begin position="21"/>
        <end position="87"/>
    </location>
</feature>
<keyword evidence="4" id="KW-1185">Reference proteome</keyword>